<dbReference type="AlphaFoldDB" id="A0A6D2GAP3"/>
<protein>
    <recommendedName>
        <fullName evidence="3">BACON domain-containing protein</fullName>
    </recommendedName>
</protein>
<organism evidence="1 2">
    <name type="scientific">Salmonella enterica subsp. salamae</name>
    <dbReference type="NCBI Taxonomy" id="59202"/>
    <lineage>
        <taxon>Bacteria</taxon>
        <taxon>Pseudomonadati</taxon>
        <taxon>Pseudomonadota</taxon>
        <taxon>Gammaproteobacteria</taxon>
        <taxon>Enterobacterales</taxon>
        <taxon>Enterobacteriaceae</taxon>
        <taxon>Salmonella</taxon>
    </lineage>
</organism>
<evidence type="ECO:0000313" key="1">
    <source>
        <dbReference type="EMBL" id="VEA05099.1"/>
    </source>
</evidence>
<proteinExistence type="predicted"/>
<gene>
    <name evidence="1" type="ORF">NCTC5773_03549</name>
</gene>
<evidence type="ECO:0000313" key="2">
    <source>
        <dbReference type="Proteomes" id="UP000267858"/>
    </source>
</evidence>
<evidence type="ECO:0008006" key="3">
    <source>
        <dbReference type="Google" id="ProtNLM"/>
    </source>
</evidence>
<dbReference type="EMBL" id="LR134141">
    <property type="protein sequence ID" value="VEA05099.1"/>
    <property type="molecule type" value="Genomic_DNA"/>
</dbReference>
<dbReference type="Proteomes" id="UP000267858">
    <property type="component" value="Chromosome"/>
</dbReference>
<name>A0A6D2GAP3_SALER</name>
<reference evidence="1 2" key="1">
    <citation type="submission" date="2018-12" db="EMBL/GenBank/DDBJ databases">
        <authorList>
            <consortium name="Pathogen Informatics"/>
        </authorList>
    </citation>
    <scope>NUCLEOTIDE SEQUENCE [LARGE SCALE GENOMIC DNA]</scope>
    <source>
        <strain evidence="1 2">NCTC5773</strain>
    </source>
</reference>
<accession>A0A6D2GAP3</accession>
<sequence length="83" mass="9061">MHKAQALVMNYSALVELSILSMKPWVPADAPLWMTVNYPGGKGVVNLAVVTVKSSAMQIFLIGQDGNWLMMTKTLIVSAIQLQ</sequence>